<dbReference type="PANTHER" id="PTHR45940:SF13">
    <property type="entry name" value="WUSCHEL-RELATED HOMEOBOX 1"/>
    <property type="match status" value="1"/>
</dbReference>
<dbReference type="SUPFAM" id="SSF56219">
    <property type="entry name" value="DNase I-like"/>
    <property type="match status" value="1"/>
</dbReference>
<dbReference type="CDD" id="cd06222">
    <property type="entry name" value="RNase_H_like"/>
    <property type="match status" value="1"/>
</dbReference>
<dbReference type="PANTHER" id="PTHR45940">
    <property type="entry name" value="WUSCHEL-RELATED HOMEOBOX 1-RELATED"/>
    <property type="match status" value="1"/>
</dbReference>
<dbReference type="GO" id="GO:0003677">
    <property type="term" value="F:DNA binding"/>
    <property type="evidence" value="ECO:0007669"/>
    <property type="project" value="UniProtKB-UniRule"/>
</dbReference>
<dbReference type="Gene3D" id="3.60.10.10">
    <property type="entry name" value="Endonuclease/exonuclease/phosphatase"/>
    <property type="match status" value="1"/>
</dbReference>
<evidence type="ECO:0000313" key="13">
    <source>
        <dbReference type="Proteomes" id="UP000593564"/>
    </source>
</evidence>
<reference evidence="12 13" key="2">
    <citation type="submission" date="2020-07" db="EMBL/GenBank/DDBJ databases">
        <title>Genome assembly of wild tea tree DASZ reveals pedigree and selection history of tea varieties.</title>
        <authorList>
            <person name="Zhang W."/>
        </authorList>
    </citation>
    <scope>NUCLEOTIDE SEQUENCE [LARGE SCALE GENOMIC DNA]</scope>
    <source>
        <strain evidence="13">cv. G240</strain>
        <tissue evidence="12">Leaf</tissue>
    </source>
</reference>
<reference evidence="13" key="1">
    <citation type="journal article" date="2020" name="Nat. Commun.">
        <title>Genome assembly of wild tea tree DASZ reveals pedigree and selection history of tea varieties.</title>
        <authorList>
            <person name="Zhang W."/>
            <person name="Zhang Y."/>
            <person name="Qiu H."/>
            <person name="Guo Y."/>
            <person name="Wan H."/>
            <person name="Zhang X."/>
            <person name="Scossa F."/>
            <person name="Alseekh S."/>
            <person name="Zhang Q."/>
            <person name="Wang P."/>
            <person name="Xu L."/>
            <person name="Schmidt M.H."/>
            <person name="Jia X."/>
            <person name="Li D."/>
            <person name="Zhu A."/>
            <person name="Guo F."/>
            <person name="Chen W."/>
            <person name="Ni D."/>
            <person name="Usadel B."/>
            <person name="Fernie A.R."/>
            <person name="Wen W."/>
        </authorList>
    </citation>
    <scope>NUCLEOTIDE SEQUENCE [LARGE SCALE GENOMIC DNA]</scope>
    <source>
        <strain evidence="13">cv. G240</strain>
    </source>
</reference>
<dbReference type="GO" id="GO:0003700">
    <property type="term" value="F:DNA-binding transcription factor activity"/>
    <property type="evidence" value="ECO:0007669"/>
    <property type="project" value="InterPro"/>
</dbReference>
<dbReference type="PROSITE" id="PS50071">
    <property type="entry name" value="HOMEOBOX_2"/>
    <property type="match status" value="1"/>
</dbReference>
<dbReference type="SMART" id="SM00389">
    <property type="entry name" value="HOX"/>
    <property type="match status" value="1"/>
</dbReference>
<gene>
    <name evidence="12" type="ORF">HYC85_030546</name>
</gene>
<comment type="caution">
    <text evidence="12">The sequence shown here is derived from an EMBL/GenBank/DDBJ whole genome shotgun (WGS) entry which is preliminary data.</text>
</comment>
<keyword evidence="7 9" id="KW-0539">Nucleus</keyword>
<evidence type="ECO:0000256" key="5">
    <source>
        <dbReference type="ARBA" id="ARBA00023155"/>
    </source>
</evidence>
<proteinExistence type="inferred from homology"/>
<comment type="subcellular location">
    <subcellularLocation>
        <location evidence="1 9 10">Nucleus</location>
    </subcellularLocation>
</comment>
<dbReference type="InterPro" id="IPR044730">
    <property type="entry name" value="RNase_H-like_dom_plant"/>
</dbReference>
<keyword evidence="2" id="KW-0217">Developmental protein</keyword>
<evidence type="ECO:0000256" key="3">
    <source>
        <dbReference type="ARBA" id="ARBA00023015"/>
    </source>
</evidence>
<dbReference type="GO" id="GO:0005634">
    <property type="term" value="C:nucleus"/>
    <property type="evidence" value="ECO:0007669"/>
    <property type="project" value="UniProtKB-SubCell"/>
</dbReference>
<dbReference type="InterPro" id="IPR036397">
    <property type="entry name" value="RNaseH_sf"/>
</dbReference>
<dbReference type="InterPro" id="IPR001356">
    <property type="entry name" value="HD"/>
</dbReference>
<keyword evidence="6" id="KW-0804">Transcription</keyword>
<feature type="domain" description="Homeobox" evidence="11">
    <location>
        <begin position="122"/>
        <end position="177"/>
    </location>
</feature>
<name>A0A7J7G250_CAMSI</name>
<dbReference type="Gene3D" id="3.30.420.10">
    <property type="entry name" value="Ribonuclease H-like superfamily/Ribonuclease H"/>
    <property type="match status" value="1"/>
</dbReference>
<dbReference type="EMBL" id="JACBKZ010000014">
    <property type="protein sequence ID" value="KAF5934375.1"/>
    <property type="molecule type" value="Genomic_DNA"/>
</dbReference>
<dbReference type="Gene3D" id="1.10.10.60">
    <property type="entry name" value="Homeodomain-like"/>
    <property type="match status" value="1"/>
</dbReference>
<protein>
    <recommendedName>
        <fullName evidence="11">Homeobox domain-containing protein</fullName>
    </recommendedName>
</protein>
<accession>A0A7J7G250</accession>
<dbReference type="GO" id="GO:0099402">
    <property type="term" value="P:plant organ development"/>
    <property type="evidence" value="ECO:0007669"/>
    <property type="project" value="InterPro"/>
</dbReference>
<organism evidence="12 13">
    <name type="scientific">Camellia sinensis</name>
    <name type="common">Tea plant</name>
    <name type="synonym">Thea sinensis</name>
    <dbReference type="NCBI Taxonomy" id="4442"/>
    <lineage>
        <taxon>Eukaryota</taxon>
        <taxon>Viridiplantae</taxon>
        <taxon>Streptophyta</taxon>
        <taxon>Embryophyta</taxon>
        <taxon>Tracheophyta</taxon>
        <taxon>Spermatophyta</taxon>
        <taxon>Magnoliopsida</taxon>
        <taxon>eudicotyledons</taxon>
        <taxon>Gunneridae</taxon>
        <taxon>Pentapetalae</taxon>
        <taxon>asterids</taxon>
        <taxon>Ericales</taxon>
        <taxon>Theaceae</taxon>
        <taxon>Camellia</taxon>
    </lineage>
</organism>
<dbReference type="InterPro" id="IPR002156">
    <property type="entry name" value="RNaseH_domain"/>
</dbReference>
<dbReference type="Proteomes" id="UP000593564">
    <property type="component" value="Unassembled WGS sequence"/>
</dbReference>
<evidence type="ECO:0000313" key="12">
    <source>
        <dbReference type="EMBL" id="KAF5934375.1"/>
    </source>
</evidence>
<evidence type="ECO:0000256" key="10">
    <source>
        <dbReference type="RuleBase" id="RU000682"/>
    </source>
</evidence>
<keyword evidence="5 9" id="KW-0371">Homeobox</keyword>
<feature type="DNA-binding region" description="Homeobox" evidence="9">
    <location>
        <begin position="124"/>
        <end position="178"/>
    </location>
</feature>
<evidence type="ECO:0000259" key="11">
    <source>
        <dbReference type="PROSITE" id="PS50071"/>
    </source>
</evidence>
<dbReference type="FunFam" id="1.10.10.60:FF:000146">
    <property type="entry name" value="WUSCHEL-related homeobox 4"/>
    <property type="match status" value="1"/>
</dbReference>
<evidence type="ECO:0000256" key="2">
    <source>
        <dbReference type="ARBA" id="ARBA00022473"/>
    </source>
</evidence>
<evidence type="ECO:0000256" key="4">
    <source>
        <dbReference type="ARBA" id="ARBA00023125"/>
    </source>
</evidence>
<dbReference type="CDD" id="cd00086">
    <property type="entry name" value="homeodomain"/>
    <property type="match status" value="1"/>
</dbReference>
<evidence type="ECO:0000256" key="7">
    <source>
        <dbReference type="ARBA" id="ARBA00023242"/>
    </source>
</evidence>
<sequence length="916" mass="102942">MWMMGYSDGGELNFSDSFNGRRLRPLIPRPASSISSTTTSTTTNPPCLSRLHGSDLLAFNHHLCNLSLSLSLSNMTQPLCHLMLYIHGFVENLLFVSATMTDQNKRDFNPHQVVVSSRWNPTPEQLQTLEELYRRGTRTPSADQIQHITAQLRRYGKIEGKNVFYWFQNHKARERQKRRRQLESVSSDDLYLDVENTERKESGANRTGYEVEQTKSWALPTNCSTLSEKTVSTTQRAAPKAAAAVPECGAEDGWVQFDEEEGELQQRNLVERNATWQMMHLSCSPPPTHLINPSTTTTSIVTTTTTTNTIPNSETITMDPNLIKTSREDLNIFVAPYRDQTGRRASQTLQLFPLRSSRDGDENTDNEAKMSAAAAAAMNPNFTPYHFSSIGLTLFTWSNNRGGNALVRERLDRGLANDAWQLLFPHAKVYPMACTSSDHLPICVDLCRAKEQRQSHASGHRMYRFKAMWLRNASCEQVVVDNWLPPPTADVRSLVSNISHGQRARANWLKDGDRNTSFFHSKATQRHKKKKIDGIVDPNGIWQEDQKVVEDNFVNYFQELFSTSEELNMGPVLQLIQVRVSDRSASQLNRPFSEVEVHHALFQMHPTKAPELDDDNLLFAAAKETEAGVLRDILQKYEQASGEQPIFHLEEYSRISKFIKCRATMASWEWCKHFAVRANLRKRHIVNMDLCGGCGVESETVGHCFHNCWNSIIFENKSRTVEEVVSFAVNYVSEYDQAQHCSQLPAAQVRLRRWVVPSEGVFKLNFDGSVRKAQAGAGIGIIIRDCPGAVIASVVERIPYMEDVDCVEALGAIKALQLGCDLGLGHIHLEGDSQNVVTAIQGKEDNLSCYGHSVGVAQALLLRFHSSSASHVCRDGNSVAHCLSRLAFDFVSPRVWMEEVPPSLMALVVSEAHSSM</sequence>
<dbReference type="InterPro" id="IPR036691">
    <property type="entry name" value="Endo/exonu/phosph_ase_sf"/>
</dbReference>
<evidence type="ECO:0000256" key="9">
    <source>
        <dbReference type="PROSITE-ProRule" id="PRU00108"/>
    </source>
</evidence>
<evidence type="ECO:0000256" key="8">
    <source>
        <dbReference type="ARBA" id="ARBA00024040"/>
    </source>
</evidence>
<comment type="similarity">
    <text evidence="8">Belongs to the WUS homeobox family.</text>
</comment>
<dbReference type="InterPro" id="IPR012337">
    <property type="entry name" value="RNaseH-like_sf"/>
</dbReference>
<evidence type="ECO:0000256" key="6">
    <source>
        <dbReference type="ARBA" id="ARBA00023163"/>
    </source>
</evidence>
<dbReference type="SUPFAM" id="SSF53098">
    <property type="entry name" value="Ribonuclease H-like"/>
    <property type="match status" value="1"/>
</dbReference>
<dbReference type="InterPro" id="IPR009057">
    <property type="entry name" value="Homeodomain-like_sf"/>
</dbReference>
<keyword evidence="13" id="KW-1185">Reference proteome</keyword>
<keyword evidence="4 9" id="KW-0238">DNA-binding</keyword>
<dbReference type="AlphaFoldDB" id="A0A7J7G250"/>
<dbReference type="InterPro" id="IPR044555">
    <property type="entry name" value="WUSCHEL-like"/>
</dbReference>
<keyword evidence="3" id="KW-0805">Transcription regulation</keyword>
<dbReference type="GO" id="GO:0004523">
    <property type="term" value="F:RNA-DNA hybrid ribonuclease activity"/>
    <property type="evidence" value="ECO:0007669"/>
    <property type="project" value="InterPro"/>
</dbReference>
<dbReference type="Pfam" id="PF00046">
    <property type="entry name" value="Homeodomain"/>
    <property type="match status" value="1"/>
</dbReference>
<dbReference type="SUPFAM" id="SSF46689">
    <property type="entry name" value="Homeodomain-like"/>
    <property type="match status" value="1"/>
</dbReference>
<dbReference type="Pfam" id="PF13456">
    <property type="entry name" value="RVT_3"/>
    <property type="match status" value="1"/>
</dbReference>
<evidence type="ECO:0000256" key="1">
    <source>
        <dbReference type="ARBA" id="ARBA00004123"/>
    </source>
</evidence>